<protein>
    <submittedName>
        <fullName evidence="1">Uncharacterized protein</fullName>
    </submittedName>
</protein>
<evidence type="ECO:0000313" key="2">
    <source>
        <dbReference type="Proteomes" id="UP001144978"/>
    </source>
</evidence>
<gene>
    <name evidence="1" type="ORF">NUW54_g13876</name>
</gene>
<name>A0ACC1MHC8_9APHY</name>
<comment type="caution">
    <text evidence="1">The sequence shown here is derived from an EMBL/GenBank/DDBJ whole genome shotgun (WGS) entry which is preliminary data.</text>
</comment>
<organism evidence="1 2">
    <name type="scientific">Trametes sanguinea</name>
    <dbReference type="NCBI Taxonomy" id="158606"/>
    <lineage>
        <taxon>Eukaryota</taxon>
        <taxon>Fungi</taxon>
        <taxon>Dikarya</taxon>
        <taxon>Basidiomycota</taxon>
        <taxon>Agaricomycotina</taxon>
        <taxon>Agaricomycetes</taxon>
        <taxon>Polyporales</taxon>
        <taxon>Polyporaceae</taxon>
        <taxon>Trametes</taxon>
    </lineage>
</organism>
<dbReference type="EMBL" id="JANSHE010006736">
    <property type="protein sequence ID" value="KAJ2966205.1"/>
    <property type="molecule type" value="Genomic_DNA"/>
</dbReference>
<sequence>MFPKRGNTPRSHSFDSSTTMAAAASSSATAASSTSALTPSPSGGVTPLARPQVTAQKSKFRKSWGVKPKEFNFNAANDILGIVMLEIQGARDLPKLKNMTRMGWDMDPFVVVSFGKKVFRTRVIRHSLNPQWDEKMLFHVRRYETTFKSTLEPLADALGAAIGASRAAVEAGYVDNSLQVLPTGKVVAPKLYMAIGISGAIQHLAGMKDSKMIVTINKASAGNGCFRVYPANPIYNRIPRHLSSKLRTIDPLEMP</sequence>
<keyword evidence="2" id="KW-1185">Reference proteome</keyword>
<accession>A0ACC1MHC8</accession>
<evidence type="ECO:0000313" key="1">
    <source>
        <dbReference type="EMBL" id="KAJ2966205.1"/>
    </source>
</evidence>
<reference evidence="1" key="1">
    <citation type="submission" date="2022-08" db="EMBL/GenBank/DDBJ databases">
        <title>Genome Sequence of Pycnoporus sanguineus.</title>
        <authorList>
            <person name="Buettner E."/>
        </authorList>
    </citation>
    <scope>NUCLEOTIDE SEQUENCE</scope>
    <source>
        <strain evidence="1">CG-C14</strain>
    </source>
</reference>
<proteinExistence type="predicted"/>
<dbReference type="Proteomes" id="UP001144978">
    <property type="component" value="Unassembled WGS sequence"/>
</dbReference>